<dbReference type="InterPro" id="IPR029063">
    <property type="entry name" value="SAM-dependent_MTases_sf"/>
</dbReference>
<dbReference type="GO" id="GO:0008168">
    <property type="term" value="F:methyltransferase activity"/>
    <property type="evidence" value="ECO:0007669"/>
    <property type="project" value="UniProtKB-KW"/>
</dbReference>
<keyword evidence="2" id="KW-0808">Transferase</keyword>
<dbReference type="Pfam" id="PF08100">
    <property type="entry name" value="Dimerisation"/>
    <property type="match status" value="1"/>
</dbReference>
<dbReference type="PANTHER" id="PTHR43712:SF2">
    <property type="entry name" value="O-METHYLTRANSFERASE CICE"/>
    <property type="match status" value="1"/>
</dbReference>
<accession>A0ABY3PME7</accession>
<keyword evidence="3" id="KW-0949">S-adenosyl-L-methionine</keyword>
<dbReference type="InterPro" id="IPR036390">
    <property type="entry name" value="WH_DNA-bd_sf"/>
</dbReference>
<dbReference type="InterPro" id="IPR016461">
    <property type="entry name" value="COMT-like"/>
</dbReference>
<evidence type="ECO:0000256" key="2">
    <source>
        <dbReference type="ARBA" id="ARBA00022679"/>
    </source>
</evidence>
<dbReference type="SUPFAM" id="SSF46785">
    <property type="entry name" value="Winged helix' DNA-binding domain"/>
    <property type="match status" value="1"/>
</dbReference>
<dbReference type="Pfam" id="PF00891">
    <property type="entry name" value="Methyltransf_2"/>
    <property type="match status" value="1"/>
</dbReference>
<keyword evidence="7" id="KW-1185">Reference proteome</keyword>
<dbReference type="InterPro" id="IPR036388">
    <property type="entry name" value="WH-like_DNA-bd_sf"/>
</dbReference>
<protein>
    <submittedName>
        <fullName evidence="6">Methyltransferase type 12</fullName>
    </submittedName>
</protein>
<reference evidence="6 7" key="1">
    <citation type="journal article" date="2021" name="Genome Biol. Evol.">
        <title>Complete Genome Sequencing of a Novel Gloeobacter Species from a Waterfall Cave in Mexico.</title>
        <authorList>
            <person name="Saw J.H."/>
            <person name="Cardona T."/>
            <person name="Montejano G."/>
        </authorList>
    </citation>
    <scope>NUCLEOTIDE SEQUENCE [LARGE SCALE GENOMIC DNA]</scope>
    <source>
        <strain evidence="6">MG652769</strain>
    </source>
</reference>
<dbReference type="GO" id="GO:0032259">
    <property type="term" value="P:methylation"/>
    <property type="evidence" value="ECO:0007669"/>
    <property type="project" value="UniProtKB-KW"/>
</dbReference>
<evidence type="ECO:0000313" key="7">
    <source>
        <dbReference type="Proteomes" id="UP001054846"/>
    </source>
</evidence>
<proteinExistence type="predicted"/>
<dbReference type="InterPro" id="IPR001077">
    <property type="entry name" value="COMT_C"/>
</dbReference>
<feature type="domain" description="O-methyltransferase dimerisation" evidence="5">
    <location>
        <begin position="29"/>
        <end position="102"/>
    </location>
</feature>
<dbReference type="PROSITE" id="PS51683">
    <property type="entry name" value="SAM_OMT_II"/>
    <property type="match status" value="1"/>
</dbReference>
<dbReference type="RefSeq" id="WP_230841817.1">
    <property type="nucleotide sequence ID" value="NZ_CP063845.1"/>
</dbReference>
<evidence type="ECO:0000259" key="5">
    <source>
        <dbReference type="Pfam" id="PF08100"/>
    </source>
</evidence>
<evidence type="ECO:0000256" key="1">
    <source>
        <dbReference type="ARBA" id="ARBA00022603"/>
    </source>
</evidence>
<organism evidence="6 7">
    <name type="scientific">Gloeobacter morelensis MG652769</name>
    <dbReference type="NCBI Taxonomy" id="2781736"/>
    <lineage>
        <taxon>Bacteria</taxon>
        <taxon>Bacillati</taxon>
        <taxon>Cyanobacteriota</taxon>
        <taxon>Cyanophyceae</taxon>
        <taxon>Gloeobacterales</taxon>
        <taxon>Gloeobacteraceae</taxon>
        <taxon>Gloeobacter</taxon>
        <taxon>Gloeobacter morelensis</taxon>
    </lineage>
</organism>
<dbReference type="SUPFAM" id="SSF53335">
    <property type="entry name" value="S-adenosyl-L-methionine-dependent methyltransferases"/>
    <property type="match status" value="1"/>
</dbReference>
<dbReference type="PANTHER" id="PTHR43712">
    <property type="entry name" value="PUTATIVE (AFU_ORTHOLOGUE AFUA_4G14580)-RELATED"/>
    <property type="match status" value="1"/>
</dbReference>
<dbReference type="InterPro" id="IPR012967">
    <property type="entry name" value="COMT_dimerisation"/>
</dbReference>
<feature type="domain" description="O-methyltransferase C-terminal" evidence="4">
    <location>
        <begin position="137"/>
        <end position="325"/>
    </location>
</feature>
<dbReference type="Proteomes" id="UP001054846">
    <property type="component" value="Chromosome"/>
</dbReference>
<evidence type="ECO:0000256" key="3">
    <source>
        <dbReference type="ARBA" id="ARBA00022691"/>
    </source>
</evidence>
<dbReference type="Gene3D" id="3.40.50.150">
    <property type="entry name" value="Vaccinia Virus protein VP39"/>
    <property type="match status" value="1"/>
</dbReference>
<dbReference type="EMBL" id="CP063845">
    <property type="protein sequence ID" value="UFP94758.1"/>
    <property type="molecule type" value="Genomic_DNA"/>
</dbReference>
<sequence>MRLEVKPEGVLESAAFLSGKLPKPMVLAMLGIGVSQALIAAVRLNVFAQLRPGPQSVGELAQTIGGDRHGLQVLLEALHGFGFLKRQGERYRLTGEAQRWLTDEGDTFALAMIRLCGDINQQLDLLEADIRTGRVPNFHFDPQSPTCLSNYQDMLKGSGHRSAPRLIEWAKLDPPPDRLLDVAGGPAQYSIAFCKQFVRLRADILDLPYAARAGEKQVAEAGLSERIRYIEGNLLETDWPVGYDVALLSHILHCLSEAQCELTLRKSFAALISGGRILVQDVYHPGAAGSPGAGDGLMSLVYYATCGGRSWPESTIRSWLKRAGFIRVRSVRKVQALLVSGEKP</sequence>
<gene>
    <name evidence="6" type="ORF">ISF26_00435</name>
</gene>
<dbReference type="Gene3D" id="1.10.10.10">
    <property type="entry name" value="Winged helix-like DNA-binding domain superfamily/Winged helix DNA-binding domain"/>
    <property type="match status" value="1"/>
</dbReference>
<evidence type="ECO:0000313" key="6">
    <source>
        <dbReference type="EMBL" id="UFP94758.1"/>
    </source>
</evidence>
<name>A0ABY3PME7_9CYAN</name>
<evidence type="ECO:0000259" key="4">
    <source>
        <dbReference type="Pfam" id="PF00891"/>
    </source>
</evidence>
<keyword evidence="1 6" id="KW-0489">Methyltransferase</keyword>